<gene>
    <name evidence="4" type="ORF">BI347_18065</name>
</gene>
<reference evidence="4 5" key="1">
    <citation type="submission" date="2016-09" db="EMBL/GenBank/DDBJ databases">
        <title>Chromobacterium muskegensis sp. nov., an insecticidal bacterium isolated from Sphagnum bogs.</title>
        <authorList>
            <person name="Sparks M.E."/>
            <person name="Blackburn M.B."/>
            <person name="Gundersen-Rindal D.E."/>
            <person name="Mitchell A."/>
            <person name="Farrar R."/>
            <person name="Kuhar D."/>
        </authorList>
    </citation>
    <scope>NUCLEOTIDE SEQUENCE [LARGE SCALE GENOMIC DNA]</scope>
    <source>
        <strain evidence="4 5">37-2</strain>
    </source>
</reference>
<comment type="similarity">
    <text evidence="2">Belongs to the bacterial solute-binding protein 1 family.</text>
</comment>
<dbReference type="STRING" id="1903179.BI347_18065"/>
<comment type="caution">
    <text evidence="4">The sequence shown here is derived from an EMBL/GenBank/DDBJ whole genome shotgun (WGS) entry which is preliminary data.</text>
</comment>
<dbReference type="InterPro" id="IPR006059">
    <property type="entry name" value="SBP"/>
</dbReference>
<dbReference type="Pfam" id="PF13416">
    <property type="entry name" value="SBP_bac_8"/>
    <property type="match status" value="1"/>
</dbReference>
<dbReference type="OrthoDB" id="4393730at2"/>
<proteinExistence type="inferred from homology"/>
<evidence type="ECO:0000313" key="4">
    <source>
        <dbReference type="EMBL" id="OHX11562.1"/>
    </source>
</evidence>
<name>A0A1S1WWI5_9NEIS</name>
<organism evidence="4 5">
    <name type="scientific">Chromobacterium sphagni</name>
    <dbReference type="NCBI Taxonomy" id="1903179"/>
    <lineage>
        <taxon>Bacteria</taxon>
        <taxon>Pseudomonadati</taxon>
        <taxon>Pseudomonadota</taxon>
        <taxon>Betaproteobacteria</taxon>
        <taxon>Neisseriales</taxon>
        <taxon>Chromobacteriaceae</taxon>
        <taxon>Chromobacterium</taxon>
    </lineage>
</organism>
<evidence type="ECO:0000256" key="2">
    <source>
        <dbReference type="ARBA" id="ARBA00008520"/>
    </source>
</evidence>
<protein>
    <submittedName>
        <fullName evidence="4">Sugar ABC transporter substrate-binding protein</fullName>
    </submittedName>
</protein>
<dbReference type="EMBL" id="MKCS01000002">
    <property type="protein sequence ID" value="OHX11562.1"/>
    <property type="molecule type" value="Genomic_DNA"/>
</dbReference>
<dbReference type="Gene3D" id="3.40.190.10">
    <property type="entry name" value="Periplasmic binding protein-like II"/>
    <property type="match status" value="1"/>
</dbReference>
<feature type="chain" id="PRO_5010309579" evidence="3">
    <location>
        <begin position="25"/>
        <end position="420"/>
    </location>
</feature>
<dbReference type="AlphaFoldDB" id="A0A1S1WWI5"/>
<dbReference type="PANTHER" id="PTHR43649">
    <property type="entry name" value="ARABINOSE-BINDING PROTEIN-RELATED"/>
    <property type="match status" value="1"/>
</dbReference>
<dbReference type="PROSITE" id="PS51257">
    <property type="entry name" value="PROKAR_LIPOPROTEIN"/>
    <property type="match status" value="1"/>
</dbReference>
<sequence>MKPNRLALASLALLACGLAGQAHADRIKLEFWTDSLKPRFDGYFATVKKSYEAQHPEVEVQWVDVFNENFETKLNAAIAAGKPPALVNHDVPRLFKYAQKGTLIPLDSALGADKAAYLPNALSDLSFGGKLYGLPWYNNVNVLVLNGELFRKAGLDASKPVTSLDQELALAKTIKAKTGVAGLLPQLGQIDGIMLGQGLPLLQNGKAVFNSPRHVALIRKFADAYQAGALARDSLFADDNYQDSIKLYNSGRLAMMETAPTAAQKTQEDAHRIYAATVVQPAPLGPTRIVQGGYLFSWAISKGLPARTQLEAVKFARFLTSDSQQLAFAKVTGATFPSTHAALADSYFVKTSTGGGAIESSRIEGAKVARNIRTLVLTGVPNVADLKKSLVDNVEAAVTGRKDPQKALDDAVAFWNRQLK</sequence>
<evidence type="ECO:0000313" key="5">
    <source>
        <dbReference type="Proteomes" id="UP000180088"/>
    </source>
</evidence>
<evidence type="ECO:0000256" key="1">
    <source>
        <dbReference type="ARBA" id="ARBA00004418"/>
    </source>
</evidence>
<dbReference type="GO" id="GO:0042597">
    <property type="term" value="C:periplasmic space"/>
    <property type="evidence" value="ECO:0007669"/>
    <property type="project" value="UniProtKB-SubCell"/>
</dbReference>
<dbReference type="InterPro" id="IPR050490">
    <property type="entry name" value="Bact_solute-bd_prot1"/>
</dbReference>
<evidence type="ECO:0000256" key="3">
    <source>
        <dbReference type="SAM" id="SignalP"/>
    </source>
</evidence>
<accession>A0A1S1WWI5</accession>
<dbReference type="SUPFAM" id="SSF53850">
    <property type="entry name" value="Periplasmic binding protein-like II"/>
    <property type="match status" value="1"/>
</dbReference>
<dbReference type="Proteomes" id="UP000180088">
    <property type="component" value="Unassembled WGS sequence"/>
</dbReference>
<dbReference type="PANTHER" id="PTHR43649:SF12">
    <property type="entry name" value="DIACETYLCHITOBIOSE BINDING PROTEIN DASA"/>
    <property type="match status" value="1"/>
</dbReference>
<keyword evidence="3" id="KW-0732">Signal</keyword>
<comment type="subcellular location">
    <subcellularLocation>
        <location evidence="1">Periplasm</location>
    </subcellularLocation>
</comment>
<feature type="signal peptide" evidence="3">
    <location>
        <begin position="1"/>
        <end position="24"/>
    </location>
</feature>
<dbReference type="RefSeq" id="WP_071116638.1">
    <property type="nucleotide sequence ID" value="NZ_MKCS01000002.1"/>
</dbReference>